<feature type="domain" description="Replication protein A 70 kDa DNA-binding subunit B/D first OB fold" evidence="1">
    <location>
        <begin position="8"/>
        <end position="51"/>
    </location>
</feature>
<proteinExistence type="predicted"/>
<protein>
    <recommendedName>
        <fullName evidence="1">Replication protein A 70 kDa DNA-binding subunit B/D first OB fold domain-containing protein</fullName>
    </recommendedName>
</protein>
<keyword evidence="3" id="KW-1185">Reference proteome</keyword>
<evidence type="ECO:0000313" key="3">
    <source>
        <dbReference type="Proteomes" id="UP001632038"/>
    </source>
</evidence>
<evidence type="ECO:0000259" key="1">
    <source>
        <dbReference type="Pfam" id="PF02721"/>
    </source>
</evidence>
<dbReference type="Pfam" id="PF02721">
    <property type="entry name" value="DUF223"/>
    <property type="match status" value="1"/>
</dbReference>
<dbReference type="EMBL" id="JAVIJP010000033">
    <property type="protein sequence ID" value="KAL3629916.1"/>
    <property type="molecule type" value="Genomic_DNA"/>
</dbReference>
<reference evidence="3" key="1">
    <citation type="journal article" date="2024" name="IScience">
        <title>Strigolactones Initiate the Formation of Haustorium-like Structures in Castilleja.</title>
        <authorList>
            <person name="Buerger M."/>
            <person name="Peterson D."/>
            <person name="Chory J."/>
        </authorList>
    </citation>
    <scope>NUCLEOTIDE SEQUENCE [LARGE SCALE GENOMIC DNA]</scope>
</reference>
<name>A0ABD3CJ25_9LAMI</name>
<organism evidence="2 3">
    <name type="scientific">Castilleja foliolosa</name>
    <dbReference type="NCBI Taxonomy" id="1961234"/>
    <lineage>
        <taxon>Eukaryota</taxon>
        <taxon>Viridiplantae</taxon>
        <taxon>Streptophyta</taxon>
        <taxon>Embryophyta</taxon>
        <taxon>Tracheophyta</taxon>
        <taxon>Spermatophyta</taxon>
        <taxon>Magnoliopsida</taxon>
        <taxon>eudicotyledons</taxon>
        <taxon>Gunneridae</taxon>
        <taxon>Pentapetalae</taxon>
        <taxon>asterids</taxon>
        <taxon>lamiids</taxon>
        <taxon>Lamiales</taxon>
        <taxon>Orobanchaceae</taxon>
        <taxon>Pedicularideae</taxon>
        <taxon>Castillejinae</taxon>
        <taxon>Castilleja</taxon>
    </lineage>
</organism>
<dbReference type="AlphaFoldDB" id="A0ABD3CJ25"/>
<comment type="caution">
    <text evidence="2">The sequence shown here is derived from an EMBL/GenBank/DDBJ whole genome shotgun (WGS) entry which is preliminary data.</text>
</comment>
<dbReference type="Proteomes" id="UP001632038">
    <property type="component" value="Unassembled WGS sequence"/>
</dbReference>
<gene>
    <name evidence="2" type="ORF">CASFOL_026228</name>
</gene>
<accession>A0ABD3CJ25</accession>
<dbReference type="InterPro" id="IPR003871">
    <property type="entry name" value="RFA1B/D_OB_1st"/>
</dbReference>
<sequence>MALWSLFKDLHAGTTTWGIKVRIVRLYKQSYSKNATDEGSMDLVLHDESGD</sequence>
<evidence type="ECO:0000313" key="2">
    <source>
        <dbReference type="EMBL" id="KAL3629916.1"/>
    </source>
</evidence>